<dbReference type="InterPro" id="IPR016040">
    <property type="entry name" value="NAD(P)-bd_dom"/>
</dbReference>
<dbReference type="Proteomes" id="UP001595648">
    <property type="component" value="Unassembled WGS sequence"/>
</dbReference>
<feature type="domain" description="NAD(P)-binding" evidence="1">
    <location>
        <begin position="39"/>
        <end position="90"/>
    </location>
</feature>
<proteinExistence type="predicted"/>
<dbReference type="Gene3D" id="3.40.50.720">
    <property type="entry name" value="NAD(P)-binding Rossmann-like Domain"/>
    <property type="match status" value="1"/>
</dbReference>
<evidence type="ECO:0000259" key="1">
    <source>
        <dbReference type="Pfam" id="PF13460"/>
    </source>
</evidence>
<name>A0ABV7MPL6_9HYPH</name>
<gene>
    <name evidence="2" type="ORF">ACFOJ9_17980</name>
</gene>
<protein>
    <submittedName>
        <fullName evidence="2">NAD(P)H-binding protein</fullName>
    </submittedName>
</protein>
<dbReference type="InterPro" id="IPR036291">
    <property type="entry name" value="NAD(P)-bd_dom_sf"/>
</dbReference>
<evidence type="ECO:0000313" key="2">
    <source>
        <dbReference type="EMBL" id="MFC3323645.1"/>
    </source>
</evidence>
<organism evidence="2 3">
    <name type="scientific">Mesorhizobium cantuariense</name>
    <dbReference type="NCBI Taxonomy" id="1300275"/>
    <lineage>
        <taxon>Bacteria</taxon>
        <taxon>Pseudomonadati</taxon>
        <taxon>Pseudomonadota</taxon>
        <taxon>Alphaproteobacteria</taxon>
        <taxon>Hyphomicrobiales</taxon>
        <taxon>Phyllobacteriaceae</taxon>
        <taxon>Mesorhizobium</taxon>
    </lineage>
</organism>
<dbReference type="PANTHER" id="PTHR15020">
    <property type="entry name" value="FLAVIN REDUCTASE-RELATED"/>
    <property type="match status" value="1"/>
</dbReference>
<dbReference type="PANTHER" id="PTHR15020:SF50">
    <property type="entry name" value="UPF0659 PROTEIN YMR090W"/>
    <property type="match status" value="1"/>
</dbReference>
<comment type="caution">
    <text evidence="2">The sequence shown here is derived from an EMBL/GenBank/DDBJ whole genome shotgun (WGS) entry which is preliminary data.</text>
</comment>
<dbReference type="RefSeq" id="WP_378980250.1">
    <property type="nucleotide sequence ID" value="NZ_JBHRVD010000001.1"/>
</dbReference>
<reference evidence="3" key="1">
    <citation type="journal article" date="2019" name="Int. J. Syst. Evol. Microbiol.">
        <title>The Global Catalogue of Microorganisms (GCM) 10K type strain sequencing project: providing services to taxonomists for standard genome sequencing and annotation.</title>
        <authorList>
            <consortium name="The Broad Institute Genomics Platform"/>
            <consortium name="The Broad Institute Genome Sequencing Center for Infectious Disease"/>
            <person name="Wu L."/>
            <person name="Ma J."/>
        </authorList>
    </citation>
    <scope>NUCLEOTIDE SEQUENCE [LARGE SCALE GENOMIC DNA]</scope>
    <source>
        <strain evidence="3">ICMP 19515</strain>
    </source>
</reference>
<evidence type="ECO:0000313" key="3">
    <source>
        <dbReference type="Proteomes" id="UP001595648"/>
    </source>
</evidence>
<dbReference type="EMBL" id="JBHRVD010000001">
    <property type="protein sequence ID" value="MFC3323645.1"/>
    <property type="molecule type" value="Genomic_DNA"/>
</dbReference>
<sequence length="115" mass="12523">MNINQGLPLRRRPAFRGSYDARFRNDNIPTAQPKILVLGATGGTGRLIVAQALAREYDVTVLVRSPEKASDLKGAKLIVGDAATRKSCAKRSTALRSSLDHFDAQRRCTVTPLFG</sequence>
<accession>A0ABV7MPL6</accession>
<keyword evidence="3" id="KW-1185">Reference proteome</keyword>
<dbReference type="SUPFAM" id="SSF51735">
    <property type="entry name" value="NAD(P)-binding Rossmann-fold domains"/>
    <property type="match status" value="1"/>
</dbReference>
<dbReference type="Pfam" id="PF13460">
    <property type="entry name" value="NAD_binding_10"/>
    <property type="match status" value="1"/>
</dbReference>